<comment type="caution">
    <text evidence="1">The sequence shown here is derived from an EMBL/GenBank/DDBJ whole genome shotgun (WGS) entry which is preliminary data.</text>
</comment>
<accession>A0A7W5VFQ7</accession>
<reference evidence="1 2" key="1">
    <citation type="submission" date="2020-08" db="EMBL/GenBank/DDBJ databases">
        <title>Sequencing the genomes of 1000 actinobacteria strains.</title>
        <authorList>
            <person name="Klenk H.-P."/>
        </authorList>
    </citation>
    <scope>NUCLEOTIDE SEQUENCE [LARGE SCALE GENOMIC DNA]</scope>
    <source>
        <strain evidence="1 2">DSM 44320</strain>
    </source>
</reference>
<dbReference type="RefSeq" id="WP_183663126.1">
    <property type="nucleotide sequence ID" value="NZ_BAAAXX010000004.1"/>
</dbReference>
<proteinExistence type="predicted"/>
<name>A0A7W5VFQ7_9ACTN</name>
<gene>
    <name evidence="1" type="ORF">FHR33_010034</name>
</gene>
<keyword evidence="2" id="KW-1185">Reference proteome</keyword>
<organism evidence="1 2">
    <name type="scientific">Nonomuraea dietziae</name>
    <dbReference type="NCBI Taxonomy" id="65515"/>
    <lineage>
        <taxon>Bacteria</taxon>
        <taxon>Bacillati</taxon>
        <taxon>Actinomycetota</taxon>
        <taxon>Actinomycetes</taxon>
        <taxon>Streptosporangiales</taxon>
        <taxon>Streptosporangiaceae</taxon>
        <taxon>Nonomuraea</taxon>
    </lineage>
</organism>
<evidence type="ECO:0000313" key="1">
    <source>
        <dbReference type="EMBL" id="MBB3734081.1"/>
    </source>
</evidence>
<dbReference type="GeneID" id="95395968"/>
<protein>
    <submittedName>
        <fullName evidence="1">Uncharacterized protein</fullName>
    </submittedName>
</protein>
<sequence>MTYPDAQLSDEIEDLSFTDDPARFDLTRPGDLLLAAGRILAAIHLKKPIEIAQVDRDRAWPTSPAYVPREVRISWNALNHRWLLMVIRDSDGMPITYGPVVQITHA</sequence>
<dbReference type="EMBL" id="JACIBV010000003">
    <property type="protein sequence ID" value="MBB3734081.1"/>
    <property type="molecule type" value="Genomic_DNA"/>
</dbReference>
<evidence type="ECO:0000313" key="2">
    <source>
        <dbReference type="Proteomes" id="UP000579945"/>
    </source>
</evidence>
<dbReference type="Proteomes" id="UP000579945">
    <property type="component" value="Unassembled WGS sequence"/>
</dbReference>
<dbReference type="AlphaFoldDB" id="A0A7W5VFQ7"/>